<dbReference type="Proteomes" id="UP000655225">
    <property type="component" value="Unassembled WGS sequence"/>
</dbReference>
<evidence type="ECO:0000313" key="2">
    <source>
        <dbReference type="EMBL" id="KAF8403322.1"/>
    </source>
</evidence>
<accession>A0A835DJV6</accession>
<sequence length="118" mass="13890">MAMRFVAKRISLNRLMDGTRRTPRYFSDDKGRILSEEERAAENIYIQKMERERLEKLRRKMEKEKAAAEKEKSEKERVVVQQEEDTGNVGNVFINIPKDLEQWVVVSPMSHVVSFSES</sequence>
<dbReference type="EMBL" id="JABCRI010000007">
    <property type="protein sequence ID" value="KAF8403322.1"/>
    <property type="molecule type" value="Genomic_DNA"/>
</dbReference>
<dbReference type="AlphaFoldDB" id="A0A835DJV6"/>
<evidence type="ECO:0000313" key="3">
    <source>
        <dbReference type="Proteomes" id="UP000655225"/>
    </source>
</evidence>
<protein>
    <submittedName>
        <fullName evidence="2">Uncharacterized protein</fullName>
    </submittedName>
</protein>
<feature type="compositionally biased region" description="Basic and acidic residues" evidence="1">
    <location>
        <begin position="62"/>
        <end position="78"/>
    </location>
</feature>
<dbReference type="OrthoDB" id="691961at2759"/>
<feature type="region of interest" description="Disordered" evidence="1">
    <location>
        <begin position="62"/>
        <end position="82"/>
    </location>
</feature>
<dbReference type="PANTHER" id="PTHR33878">
    <property type="entry name" value="OS08G0559000 PROTEIN"/>
    <property type="match status" value="1"/>
</dbReference>
<keyword evidence="3" id="KW-1185">Reference proteome</keyword>
<reference evidence="2 3" key="1">
    <citation type="submission" date="2020-04" db="EMBL/GenBank/DDBJ databases">
        <title>Plant Genome Project.</title>
        <authorList>
            <person name="Zhang R.-G."/>
        </authorList>
    </citation>
    <scope>NUCLEOTIDE SEQUENCE [LARGE SCALE GENOMIC DNA]</scope>
    <source>
        <strain evidence="2">YNK0</strain>
        <tissue evidence="2">Leaf</tissue>
    </source>
</reference>
<dbReference type="OMA" id="DLEQWVV"/>
<dbReference type="PANTHER" id="PTHR33878:SF4">
    <property type="entry name" value="OS08G0558900 PROTEIN"/>
    <property type="match status" value="1"/>
</dbReference>
<proteinExistence type="predicted"/>
<organism evidence="2 3">
    <name type="scientific">Tetracentron sinense</name>
    <name type="common">Spur-leaf</name>
    <dbReference type="NCBI Taxonomy" id="13715"/>
    <lineage>
        <taxon>Eukaryota</taxon>
        <taxon>Viridiplantae</taxon>
        <taxon>Streptophyta</taxon>
        <taxon>Embryophyta</taxon>
        <taxon>Tracheophyta</taxon>
        <taxon>Spermatophyta</taxon>
        <taxon>Magnoliopsida</taxon>
        <taxon>Trochodendrales</taxon>
        <taxon>Trochodendraceae</taxon>
        <taxon>Tetracentron</taxon>
    </lineage>
</organism>
<comment type="caution">
    <text evidence="2">The sequence shown here is derived from an EMBL/GenBank/DDBJ whole genome shotgun (WGS) entry which is preliminary data.</text>
</comment>
<dbReference type="InterPro" id="IPR045284">
    <property type="entry name" value="At2g27730-like"/>
</dbReference>
<evidence type="ECO:0000256" key="1">
    <source>
        <dbReference type="SAM" id="MobiDB-lite"/>
    </source>
</evidence>
<name>A0A835DJV6_TETSI</name>
<gene>
    <name evidence="2" type="ORF">HHK36_011424</name>
</gene>